<dbReference type="AlphaFoldDB" id="E9JAC4"/>
<proteinExistence type="predicted"/>
<protein>
    <submittedName>
        <fullName evidence="1">Uncharacterized protein</fullName>
    </submittedName>
</protein>
<name>E9JAC4_SOLIN</name>
<accession>E9JAC4</accession>
<reference evidence="1" key="1">
    <citation type="journal article" date="2011" name="Proc. Natl. Acad. Sci. U.S.A.">
        <title>The genome of the fire ant Solenopsis invicta.</title>
        <authorList>
            <person name="Wurm Y."/>
            <person name="Wang J."/>
            <person name="Riba-Grognuz O."/>
            <person name="Corona M."/>
            <person name="Nygaard S."/>
            <person name="Hunt B.G."/>
            <person name="Ingram K.K."/>
            <person name="Falquet L."/>
            <person name="Nipitwattanaphon M."/>
            <person name="Gotzek D."/>
            <person name="Dijkstra M.B."/>
            <person name="Oettler J."/>
            <person name="Comtesse F."/>
            <person name="Shih C.J."/>
            <person name="Wu W.J."/>
            <person name="Yang C.C."/>
            <person name="Thomas J."/>
            <person name="Beaudoing E."/>
            <person name="Pradervand S."/>
            <person name="Flegel V."/>
            <person name="Cook E.D."/>
            <person name="Fabbretti R."/>
            <person name="Stockinger H."/>
            <person name="Long L."/>
            <person name="Farmerie W.G."/>
            <person name="Oakey J."/>
            <person name="Boomsma J.J."/>
            <person name="Pamilo P."/>
            <person name="Yi S.V."/>
            <person name="Heinze J."/>
            <person name="Goodisman M.A."/>
            <person name="Farinelli L."/>
            <person name="Harshman K."/>
            <person name="Hulo N."/>
            <person name="Cerutti L."/>
            <person name="Xenarios I."/>
            <person name="Shoemaker D."/>
            <person name="Keller L."/>
        </authorList>
    </citation>
    <scope>NUCLEOTIDE SEQUENCE [LARGE SCALE GENOMIC DNA]</scope>
</reference>
<dbReference type="PANTHER" id="PTHR33053">
    <property type="entry name" value="PROTEIN, PUTATIVE-RELATED"/>
    <property type="match status" value="1"/>
</dbReference>
<dbReference type="EMBL" id="GL770167">
    <property type="protein sequence ID" value="EFZ10229.1"/>
    <property type="molecule type" value="Genomic_DNA"/>
</dbReference>
<evidence type="ECO:0000313" key="1">
    <source>
        <dbReference type="EMBL" id="EFZ10229.1"/>
    </source>
</evidence>
<feature type="non-terminal residue" evidence="1">
    <location>
        <position position="106"/>
    </location>
</feature>
<dbReference type="OMA" id="NIRHNAC"/>
<dbReference type="PANTHER" id="PTHR33053:SF9">
    <property type="entry name" value="AGAP000105-PA"/>
    <property type="match status" value="1"/>
</dbReference>
<dbReference type="HOGENOM" id="CLU_2229926_0_0_1"/>
<sequence length="106" mass="11920">KDVRVLLKTPRNVSSNIKSLGSGHYIHFGISYVLERSIKTYSKFIKGNKIKLNINIDGVPLSKSSGSQFWPIMASIENINTYTLPFIIGIYHGMCKPNDANDYLLD</sequence>
<organism>
    <name type="scientific">Solenopsis invicta</name>
    <name type="common">Red imported fire ant</name>
    <name type="synonym">Solenopsis wagneri</name>
    <dbReference type="NCBI Taxonomy" id="13686"/>
    <lineage>
        <taxon>Eukaryota</taxon>
        <taxon>Metazoa</taxon>
        <taxon>Ecdysozoa</taxon>
        <taxon>Arthropoda</taxon>
        <taxon>Hexapoda</taxon>
        <taxon>Insecta</taxon>
        <taxon>Pterygota</taxon>
        <taxon>Neoptera</taxon>
        <taxon>Endopterygota</taxon>
        <taxon>Hymenoptera</taxon>
        <taxon>Apocrita</taxon>
        <taxon>Aculeata</taxon>
        <taxon>Formicoidea</taxon>
        <taxon>Formicidae</taxon>
        <taxon>Myrmicinae</taxon>
        <taxon>Solenopsis</taxon>
    </lineage>
</organism>
<gene>
    <name evidence="1" type="ORF">SINV_03829</name>
</gene>
<feature type="non-terminal residue" evidence="1">
    <location>
        <position position="1"/>
    </location>
</feature>